<dbReference type="GO" id="GO:0016226">
    <property type="term" value="P:iron-sulfur cluster assembly"/>
    <property type="evidence" value="ECO:0007669"/>
    <property type="project" value="InterPro"/>
</dbReference>
<evidence type="ECO:0000259" key="1">
    <source>
        <dbReference type="Pfam" id="PF01458"/>
    </source>
</evidence>
<dbReference type="EMBL" id="UINC01011986">
    <property type="protein sequence ID" value="SVA52584.1"/>
    <property type="molecule type" value="Genomic_DNA"/>
</dbReference>
<name>A0A381WJA1_9ZZZZ</name>
<evidence type="ECO:0008006" key="4">
    <source>
        <dbReference type="Google" id="ProtNLM"/>
    </source>
</evidence>
<dbReference type="NCBIfam" id="TIGR01981">
    <property type="entry name" value="sufD"/>
    <property type="match status" value="1"/>
</dbReference>
<dbReference type="AlphaFoldDB" id="A0A381WJA1"/>
<organism evidence="3">
    <name type="scientific">marine metagenome</name>
    <dbReference type="NCBI Taxonomy" id="408172"/>
    <lineage>
        <taxon>unclassified sequences</taxon>
        <taxon>metagenomes</taxon>
        <taxon>ecological metagenomes</taxon>
    </lineage>
</organism>
<feature type="domain" description="SUF system FeS cluster assembly SufBD core" evidence="1">
    <location>
        <begin position="146"/>
        <end position="378"/>
    </location>
</feature>
<reference evidence="3" key="1">
    <citation type="submission" date="2018-05" db="EMBL/GenBank/DDBJ databases">
        <authorList>
            <person name="Lanie J.A."/>
            <person name="Ng W.-L."/>
            <person name="Kazmierczak K.M."/>
            <person name="Andrzejewski T.M."/>
            <person name="Davidsen T.M."/>
            <person name="Wayne K.J."/>
            <person name="Tettelin H."/>
            <person name="Glass J.I."/>
            <person name="Rusch D."/>
            <person name="Podicherti R."/>
            <person name="Tsui H.-C.T."/>
            <person name="Winkler M.E."/>
        </authorList>
    </citation>
    <scope>NUCLEOTIDE SEQUENCE</scope>
</reference>
<dbReference type="PANTHER" id="PTHR43575">
    <property type="entry name" value="PROTEIN ABCI7, CHLOROPLASTIC"/>
    <property type="match status" value="1"/>
</dbReference>
<gene>
    <name evidence="3" type="ORF">METZ01_LOCUS105438</name>
</gene>
<feature type="domain" description="SUF system FeS cluster assembly SufBD N-terminal" evidence="2">
    <location>
        <begin position="9"/>
        <end position="143"/>
    </location>
</feature>
<accession>A0A381WJA1</accession>
<evidence type="ECO:0000259" key="2">
    <source>
        <dbReference type="Pfam" id="PF19295"/>
    </source>
</evidence>
<proteinExistence type="predicted"/>
<sequence>MNRDYFLDAVHPMRKEAFSKFLNSGLPTNKWEDWRFTNLSKLKQKKYRISETQDAPAGDVDLSSFEIDGVDTVVIYNGHYQEALSSVPSGIQLLSGIEYLERKNWEFETAERSPFDLLNTAFMDCGMSFIVDPNINVETPVRILFISNGEDNIMANPRMYLDVGDSAAVTFIEHHVGNAASFFQNASFFASVGVNASLDHIRIQSNSTSTQNMANLDVQQETDSRYTFTQFADGSELGRTNVYVHLNGKGANCELNGLALSNGKQHFDNHIIIDHKVPHCTSSQLFKSVLREKSSGVFNGRTIVQKNAQKTDAKQSNKNLLLSKDALMNSNPQLEILADDVRCTHGSTTGELDFDSLFYLRSRGLDLARAKSLLVRGFATECFDTIQDKKIKSFIMQRFDNWLN</sequence>
<dbReference type="InterPro" id="IPR055346">
    <property type="entry name" value="Fe-S_cluster_assembly_SufBD"/>
</dbReference>
<dbReference type="SUPFAM" id="SSF101960">
    <property type="entry name" value="Stabilizer of iron transporter SufD"/>
    <property type="match status" value="1"/>
</dbReference>
<dbReference type="InterPro" id="IPR045595">
    <property type="entry name" value="SufBD_N"/>
</dbReference>
<evidence type="ECO:0000313" key="3">
    <source>
        <dbReference type="EMBL" id="SVA52584.1"/>
    </source>
</evidence>
<dbReference type="Pfam" id="PF19295">
    <property type="entry name" value="SufBD_N"/>
    <property type="match status" value="1"/>
</dbReference>
<dbReference type="InterPro" id="IPR037284">
    <property type="entry name" value="SUF_FeS_clus_asmbl_SufBD_sf"/>
</dbReference>
<dbReference type="PANTHER" id="PTHR43575:SF1">
    <property type="entry name" value="PROTEIN ABCI7, CHLOROPLASTIC"/>
    <property type="match status" value="1"/>
</dbReference>
<dbReference type="InterPro" id="IPR000825">
    <property type="entry name" value="SUF_FeS_clus_asmbl_SufBD_core"/>
</dbReference>
<protein>
    <recommendedName>
        <fullName evidence="4">Fe-S cluster assembly protein SufD</fullName>
    </recommendedName>
</protein>
<dbReference type="InterPro" id="IPR011542">
    <property type="entry name" value="SUF_FeS_clus_asmbl_SufD"/>
</dbReference>
<dbReference type="Pfam" id="PF01458">
    <property type="entry name" value="SUFBD_core"/>
    <property type="match status" value="1"/>
</dbReference>